<reference evidence="1 2" key="1">
    <citation type="journal article" date="2019" name="Int. J. Syst. Evol. Microbiol.">
        <title>The Global Catalogue of Microorganisms (GCM) 10K type strain sequencing project: providing services to taxonomists for standard genome sequencing and annotation.</title>
        <authorList>
            <consortium name="The Broad Institute Genomics Platform"/>
            <consortium name="The Broad Institute Genome Sequencing Center for Infectious Disease"/>
            <person name="Wu L."/>
            <person name="Ma J."/>
        </authorList>
    </citation>
    <scope>NUCLEOTIDE SEQUENCE [LARGE SCALE GENOMIC DNA]</scope>
    <source>
        <strain evidence="1 2">JCM 15478</strain>
    </source>
</reference>
<accession>A0ABN2VXF2</accession>
<dbReference type="Proteomes" id="UP001500016">
    <property type="component" value="Unassembled WGS sequence"/>
</dbReference>
<gene>
    <name evidence="1" type="ORF">GCM10009801_31160</name>
</gene>
<name>A0ABN2VXF2_9ACTN</name>
<evidence type="ECO:0008006" key="3">
    <source>
        <dbReference type="Google" id="ProtNLM"/>
    </source>
</evidence>
<comment type="caution">
    <text evidence="1">The sequence shown here is derived from an EMBL/GenBank/DDBJ whole genome shotgun (WGS) entry which is preliminary data.</text>
</comment>
<evidence type="ECO:0000313" key="2">
    <source>
        <dbReference type="Proteomes" id="UP001500016"/>
    </source>
</evidence>
<dbReference type="EMBL" id="BAAAPE010000007">
    <property type="protein sequence ID" value="GAA2076031.1"/>
    <property type="molecule type" value="Genomic_DNA"/>
</dbReference>
<dbReference type="InterPro" id="IPR035992">
    <property type="entry name" value="Ricin_B-like_lectins"/>
</dbReference>
<dbReference type="CDD" id="cd00161">
    <property type="entry name" value="beta-trefoil_Ricin-like"/>
    <property type="match status" value="2"/>
</dbReference>
<dbReference type="SUPFAM" id="SSF50370">
    <property type="entry name" value="Ricin B-like lectins"/>
    <property type="match status" value="1"/>
</dbReference>
<dbReference type="Gene3D" id="2.80.10.50">
    <property type="match status" value="1"/>
</dbReference>
<dbReference type="PROSITE" id="PS50231">
    <property type="entry name" value="RICIN_B_LECTIN"/>
    <property type="match status" value="1"/>
</dbReference>
<organism evidence="1 2">
    <name type="scientific">Streptomyces albiaxialis</name>
    <dbReference type="NCBI Taxonomy" id="329523"/>
    <lineage>
        <taxon>Bacteria</taxon>
        <taxon>Bacillati</taxon>
        <taxon>Actinomycetota</taxon>
        <taxon>Actinomycetes</taxon>
        <taxon>Kitasatosporales</taxon>
        <taxon>Streptomycetaceae</taxon>
        <taxon>Streptomyces</taxon>
    </lineage>
</organism>
<proteinExistence type="predicted"/>
<keyword evidence="2" id="KW-1185">Reference proteome</keyword>
<protein>
    <recommendedName>
        <fullName evidence="3">Ricin B lectin domain-containing protein</fullName>
    </recommendedName>
</protein>
<sequence>MSTALFARRSTEGIPDMSRRRGYLLAATAAALVTAGVAGSTTASAAPADRDVINKMDGSRLATLSDSAAEGANAISLRSPGWKYRSESWRVEGPGWDSGTRTSTRVFRNAASDKCLQPASATPKRGARIVIKKCDGSDLQKWVGHPERSGGNNTGWWMWTPKTDDKLAMALDRYNDGSWDTLHLETAYPSSDRLWRIAPDDKPWNL</sequence>
<evidence type="ECO:0000313" key="1">
    <source>
        <dbReference type="EMBL" id="GAA2076031.1"/>
    </source>
</evidence>